<dbReference type="PANTHER" id="PTHR15468:SF2">
    <property type="entry name" value="ZINC FINGER PROTEIN 185"/>
    <property type="match status" value="1"/>
</dbReference>
<feature type="compositionally biased region" description="Low complexity" evidence="5">
    <location>
        <begin position="72"/>
        <end position="84"/>
    </location>
</feature>
<keyword evidence="2 4" id="KW-0862">Zinc</keyword>
<keyword evidence="8" id="KW-1185">Reference proteome</keyword>
<reference evidence="7 8" key="1">
    <citation type="submission" date="2020-04" db="EMBL/GenBank/DDBJ databases">
        <title>Chromosome-level genome assembly of a cyprinid fish Onychostoma macrolepis by integration of Nanopore Sequencing, Bionano and Hi-C technology.</title>
        <authorList>
            <person name="Wang D."/>
        </authorList>
    </citation>
    <scope>NUCLEOTIDE SEQUENCE [LARGE SCALE GENOMIC DNA]</scope>
    <source>
        <strain evidence="7">SWU-2019</strain>
        <tissue evidence="7">Muscle</tissue>
    </source>
</reference>
<dbReference type="AlphaFoldDB" id="A0A7J6D2N2"/>
<evidence type="ECO:0000313" key="7">
    <source>
        <dbReference type="EMBL" id="KAF4113473.1"/>
    </source>
</evidence>
<dbReference type="Proteomes" id="UP000579812">
    <property type="component" value="Unassembled WGS sequence"/>
</dbReference>
<evidence type="ECO:0000256" key="4">
    <source>
        <dbReference type="PROSITE-ProRule" id="PRU00125"/>
    </source>
</evidence>
<evidence type="ECO:0000313" key="8">
    <source>
        <dbReference type="Proteomes" id="UP000579812"/>
    </source>
</evidence>
<organism evidence="7 8">
    <name type="scientific">Onychostoma macrolepis</name>
    <dbReference type="NCBI Taxonomy" id="369639"/>
    <lineage>
        <taxon>Eukaryota</taxon>
        <taxon>Metazoa</taxon>
        <taxon>Chordata</taxon>
        <taxon>Craniata</taxon>
        <taxon>Vertebrata</taxon>
        <taxon>Euteleostomi</taxon>
        <taxon>Actinopterygii</taxon>
        <taxon>Neopterygii</taxon>
        <taxon>Teleostei</taxon>
        <taxon>Ostariophysi</taxon>
        <taxon>Cypriniformes</taxon>
        <taxon>Cyprinidae</taxon>
        <taxon>Acrossocheilinae</taxon>
        <taxon>Onychostoma</taxon>
    </lineage>
</organism>
<evidence type="ECO:0000256" key="1">
    <source>
        <dbReference type="ARBA" id="ARBA00022723"/>
    </source>
</evidence>
<accession>A0A7J6D2N2</accession>
<dbReference type="InterPro" id="IPR052621">
    <property type="entry name" value="Cell_Prolif/Cornif_Regul"/>
</dbReference>
<feature type="compositionally biased region" description="Low complexity" evidence="5">
    <location>
        <begin position="393"/>
        <end position="403"/>
    </location>
</feature>
<evidence type="ECO:0000256" key="5">
    <source>
        <dbReference type="SAM" id="MobiDB-lite"/>
    </source>
</evidence>
<dbReference type="PROSITE" id="PS50023">
    <property type="entry name" value="LIM_DOMAIN_2"/>
    <property type="match status" value="1"/>
</dbReference>
<dbReference type="PROSITE" id="PS00478">
    <property type="entry name" value="LIM_DOMAIN_1"/>
    <property type="match status" value="1"/>
</dbReference>
<sequence>MHERFPHAGLTEEEDLAMSSDVKREAVFQATKIRTHLKQDGSWINRSQNVEDTQSDVKARKPVKLVKPKNVSSPESSSASSSIMPCAESAATSSSLDSSTPTQSSYVMSALRKFEPLNPTENTPVKSGSNLAKSAHPVLEDSRRAHVEKAVETSIVKATEQPLKTPADASVMDIMEKPIDKAVEEPLKTHTDAPKLDVVEKPAVKPVEVPLKTHANIPKTDVVEKPIEEPLKTYADTPKTDVVDNIVKPIEEPLKTYADTPKTDVVDNIVKPVEEPLKTPTDVPVKNIVEKPAEESLKTLTETPVEGTRKTPDGASTDQTQSSRVLQDKTVKTLHENPAKPPGTLPTENKEDATVEQVSISHAPVVQAPLQPRRAENQPTSEHGELSLVSALEPPTTESSNTEPTDKPRVAALEENHRLNSQAELNVKGKTMCSFCKLPIDGNVKISINIPAICCHPDCFKCNGCSSPLGDLSSSMYHYAGKILCEKCFDQIFQL</sequence>
<evidence type="ECO:0000259" key="6">
    <source>
        <dbReference type="PROSITE" id="PS50023"/>
    </source>
</evidence>
<keyword evidence="3 4" id="KW-0440">LIM domain</keyword>
<dbReference type="InterPro" id="IPR001781">
    <property type="entry name" value="Znf_LIM"/>
</dbReference>
<feature type="compositionally biased region" description="Polar residues" evidence="5">
    <location>
        <begin position="314"/>
        <end position="325"/>
    </location>
</feature>
<comment type="caution">
    <text evidence="7">The sequence shown here is derived from an EMBL/GenBank/DDBJ whole genome shotgun (WGS) entry which is preliminary data.</text>
</comment>
<protein>
    <recommendedName>
        <fullName evidence="6">LIM zinc-binding domain-containing protein</fullName>
    </recommendedName>
</protein>
<dbReference type="CDD" id="cd08368">
    <property type="entry name" value="LIM"/>
    <property type="match status" value="1"/>
</dbReference>
<dbReference type="SMART" id="SM00132">
    <property type="entry name" value="LIM"/>
    <property type="match status" value="1"/>
</dbReference>
<keyword evidence="1 4" id="KW-0479">Metal-binding</keyword>
<dbReference type="EMBL" id="JAAMOB010000005">
    <property type="protein sequence ID" value="KAF4113473.1"/>
    <property type="molecule type" value="Genomic_DNA"/>
</dbReference>
<feature type="compositionally biased region" description="Basic and acidic residues" evidence="5">
    <location>
        <begin position="326"/>
        <end position="338"/>
    </location>
</feature>
<feature type="compositionally biased region" description="Basic and acidic residues" evidence="5">
    <location>
        <begin position="288"/>
        <end position="297"/>
    </location>
</feature>
<dbReference type="GO" id="GO:0046872">
    <property type="term" value="F:metal ion binding"/>
    <property type="evidence" value="ECO:0007669"/>
    <property type="project" value="UniProtKB-KW"/>
</dbReference>
<proteinExistence type="predicted"/>
<feature type="region of interest" description="Disordered" evidence="5">
    <location>
        <begin position="1"/>
        <end position="20"/>
    </location>
</feature>
<feature type="region of interest" description="Disordered" evidence="5">
    <location>
        <begin position="279"/>
        <end position="407"/>
    </location>
</feature>
<dbReference type="PANTHER" id="PTHR15468">
    <property type="entry name" value="ZNF185"/>
    <property type="match status" value="1"/>
</dbReference>
<feature type="region of interest" description="Disordered" evidence="5">
    <location>
        <begin position="45"/>
        <end position="84"/>
    </location>
</feature>
<name>A0A7J6D2N2_9TELE</name>
<dbReference type="Pfam" id="PF00412">
    <property type="entry name" value="LIM"/>
    <property type="match status" value="1"/>
</dbReference>
<feature type="domain" description="LIM zinc-binding" evidence="6">
    <location>
        <begin position="431"/>
        <end position="495"/>
    </location>
</feature>
<dbReference type="Gene3D" id="2.10.110.10">
    <property type="entry name" value="Cysteine Rich Protein"/>
    <property type="match status" value="1"/>
</dbReference>
<evidence type="ECO:0000256" key="2">
    <source>
        <dbReference type="ARBA" id="ARBA00022833"/>
    </source>
</evidence>
<evidence type="ECO:0000256" key="3">
    <source>
        <dbReference type="ARBA" id="ARBA00023038"/>
    </source>
</evidence>
<gene>
    <name evidence="7" type="ORF">G5714_006018</name>
</gene>